<keyword evidence="1 2" id="KW-0597">Phosphoprotein</keyword>
<dbReference type="PROSITE" id="PS50110">
    <property type="entry name" value="RESPONSE_REGULATORY"/>
    <property type="match status" value="1"/>
</dbReference>
<evidence type="ECO:0000313" key="5">
    <source>
        <dbReference type="Proteomes" id="UP000230340"/>
    </source>
</evidence>
<name>A0A2H0XE38_UNCKA</name>
<dbReference type="InterPro" id="IPR001789">
    <property type="entry name" value="Sig_transdc_resp-reg_receiver"/>
</dbReference>
<sequence>MTNTKSILVVEDEQAITKALETELIAAGYPVTTVFNGQEAIDRLRKENFDLVLLDILLPQKDGWAVLEEINKVAKNKRVKVLITSNLSQEEDIRKAKQLGAADFMVKSDVTLSHVIARAQELLKD</sequence>
<feature type="domain" description="Response regulatory" evidence="3">
    <location>
        <begin position="6"/>
        <end position="122"/>
    </location>
</feature>
<dbReference type="SMART" id="SM00448">
    <property type="entry name" value="REC"/>
    <property type="match status" value="1"/>
</dbReference>
<dbReference type="AlphaFoldDB" id="A0A2H0XE38"/>
<feature type="modified residue" description="4-aspartylphosphate" evidence="2">
    <location>
        <position position="55"/>
    </location>
</feature>
<organism evidence="4 5">
    <name type="scientific">candidate division WWE3 bacterium CG08_land_8_20_14_0_20_40_13</name>
    <dbReference type="NCBI Taxonomy" id="1975084"/>
    <lineage>
        <taxon>Bacteria</taxon>
        <taxon>Katanobacteria</taxon>
    </lineage>
</organism>
<evidence type="ECO:0000313" key="4">
    <source>
        <dbReference type="EMBL" id="PIS23183.1"/>
    </source>
</evidence>
<dbReference type="PANTHER" id="PTHR44591:SF3">
    <property type="entry name" value="RESPONSE REGULATORY DOMAIN-CONTAINING PROTEIN"/>
    <property type="match status" value="1"/>
</dbReference>
<dbReference type="SUPFAM" id="SSF52172">
    <property type="entry name" value="CheY-like"/>
    <property type="match status" value="1"/>
</dbReference>
<dbReference type="InterPro" id="IPR050595">
    <property type="entry name" value="Bact_response_regulator"/>
</dbReference>
<dbReference type="GO" id="GO:0000160">
    <property type="term" value="P:phosphorelay signal transduction system"/>
    <property type="evidence" value="ECO:0007669"/>
    <property type="project" value="InterPro"/>
</dbReference>
<dbReference type="CDD" id="cd17574">
    <property type="entry name" value="REC_OmpR"/>
    <property type="match status" value="1"/>
</dbReference>
<dbReference type="InterPro" id="IPR011006">
    <property type="entry name" value="CheY-like_superfamily"/>
</dbReference>
<protein>
    <recommendedName>
        <fullName evidence="3">Response regulatory domain-containing protein</fullName>
    </recommendedName>
</protein>
<reference evidence="5" key="1">
    <citation type="submission" date="2017-09" db="EMBL/GenBank/DDBJ databases">
        <title>Depth-based differentiation of microbial function through sediment-hosted aquifers and enrichment of novel symbionts in the deep terrestrial subsurface.</title>
        <authorList>
            <person name="Probst A.J."/>
            <person name="Ladd B."/>
            <person name="Jarett J.K."/>
            <person name="Geller-Mcgrath D.E."/>
            <person name="Sieber C.M.K."/>
            <person name="Emerson J.B."/>
            <person name="Anantharaman K."/>
            <person name="Thomas B.C."/>
            <person name="Malmstrom R."/>
            <person name="Stieglmeier M."/>
            <person name="Klingl A."/>
            <person name="Woyke T."/>
            <person name="Ryan C.M."/>
            <person name="Banfield J.F."/>
        </authorList>
    </citation>
    <scope>NUCLEOTIDE SEQUENCE [LARGE SCALE GENOMIC DNA]</scope>
</reference>
<comment type="caution">
    <text evidence="4">The sequence shown here is derived from an EMBL/GenBank/DDBJ whole genome shotgun (WGS) entry which is preliminary data.</text>
</comment>
<dbReference type="Pfam" id="PF00072">
    <property type="entry name" value="Response_reg"/>
    <property type="match status" value="1"/>
</dbReference>
<dbReference type="Proteomes" id="UP000230340">
    <property type="component" value="Unassembled WGS sequence"/>
</dbReference>
<accession>A0A2H0XE38</accession>
<evidence type="ECO:0000259" key="3">
    <source>
        <dbReference type="PROSITE" id="PS50110"/>
    </source>
</evidence>
<dbReference type="Gene3D" id="3.40.50.2300">
    <property type="match status" value="1"/>
</dbReference>
<dbReference type="EMBL" id="PEYT01000009">
    <property type="protein sequence ID" value="PIS23183.1"/>
    <property type="molecule type" value="Genomic_DNA"/>
</dbReference>
<evidence type="ECO:0000256" key="2">
    <source>
        <dbReference type="PROSITE-ProRule" id="PRU00169"/>
    </source>
</evidence>
<evidence type="ECO:0000256" key="1">
    <source>
        <dbReference type="ARBA" id="ARBA00022553"/>
    </source>
</evidence>
<dbReference type="PANTHER" id="PTHR44591">
    <property type="entry name" value="STRESS RESPONSE REGULATOR PROTEIN 1"/>
    <property type="match status" value="1"/>
</dbReference>
<gene>
    <name evidence="4" type="ORF">COT49_01335</name>
</gene>
<proteinExistence type="predicted"/>